<evidence type="ECO:0008006" key="2">
    <source>
        <dbReference type="Google" id="ProtNLM"/>
    </source>
</evidence>
<name>A0AAT9FQ54_9BACT</name>
<organism evidence="1">
    <name type="scientific">Oceaniferula spumae</name>
    <dbReference type="NCBI Taxonomy" id="2979115"/>
    <lineage>
        <taxon>Bacteria</taxon>
        <taxon>Pseudomonadati</taxon>
        <taxon>Verrucomicrobiota</taxon>
        <taxon>Verrucomicrobiia</taxon>
        <taxon>Verrucomicrobiales</taxon>
        <taxon>Verrucomicrobiaceae</taxon>
        <taxon>Oceaniferula</taxon>
    </lineage>
</organism>
<sequence length="279" mass="29066">MNTPPNNALGGHLQPQHYNSLRNLGGASFFALITIQSASAVWITNFTSLTTGPGGSASGVWRDVTTSNTGAGTDTGFVVNLTTTGDVKPISDPTHPSNLSEGFPWRDIGAGETVNGITTPFPVSLPFAPQVNGDFPNIETDGNATSIVTFNFGALITNPVLSFSDVDTQTTMVFSQSFTVLTSTGNLTHTGNNIGSAGAGSSATDAAIFGEESAGSIQFTGTFSQLQFTINNTGPDPDDDDDRTGFVVSTVSAPQEIPEPAPWLLGSAGLLFLVMRRRK</sequence>
<dbReference type="KEGG" id="osu:NT6N_30670"/>
<reference evidence="1" key="1">
    <citation type="submission" date="2024-07" db="EMBL/GenBank/DDBJ databases">
        <title>Complete genome sequence of Verrucomicrobiaceae bacterium NT6N.</title>
        <authorList>
            <person name="Huang C."/>
            <person name="Takami H."/>
            <person name="Hamasaki K."/>
        </authorList>
    </citation>
    <scope>NUCLEOTIDE SEQUENCE</scope>
    <source>
        <strain evidence="1">NT6N</strain>
    </source>
</reference>
<proteinExistence type="predicted"/>
<accession>A0AAT9FQ54</accession>
<gene>
    <name evidence="1" type="ORF">NT6N_30670</name>
</gene>
<dbReference type="AlphaFoldDB" id="A0AAT9FQ54"/>
<dbReference type="EMBL" id="AP026866">
    <property type="protein sequence ID" value="BDS08027.1"/>
    <property type="molecule type" value="Genomic_DNA"/>
</dbReference>
<evidence type="ECO:0000313" key="1">
    <source>
        <dbReference type="EMBL" id="BDS08027.1"/>
    </source>
</evidence>
<protein>
    <recommendedName>
        <fullName evidence="2">PEP-CTERM sorting domain-containing protein</fullName>
    </recommendedName>
</protein>